<gene>
    <name evidence="1" type="ORF">ACFFX0_22455</name>
</gene>
<dbReference type="EMBL" id="JBHMFI010000001">
    <property type="protein sequence ID" value="MFB9073812.1"/>
    <property type="molecule type" value="Genomic_DNA"/>
</dbReference>
<dbReference type="Proteomes" id="UP001589575">
    <property type="component" value="Unassembled WGS sequence"/>
</dbReference>
<organism evidence="1 2">
    <name type="scientific">Citricoccus parietis</name>
    <dbReference type="NCBI Taxonomy" id="592307"/>
    <lineage>
        <taxon>Bacteria</taxon>
        <taxon>Bacillati</taxon>
        <taxon>Actinomycetota</taxon>
        <taxon>Actinomycetes</taxon>
        <taxon>Micrococcales</taxon>
        <taxon>Micrococcaceae</taxon>
        <taxon>Citricoccus</taxon>
    </lineage>
</organism>
<accession>A0ABV5G4E8</accession>
<comment type="caution">
    <text evidence="1">The sequence shown here is derived from an EMBL/GenBank/DDBJ whole genome shotgun (WGS) entry which is preliminary data.</text>
</comment>
<protein>
    <submittedName>
        <fullName evidence="1">Uncharacterized protein</fullName>
    </submittedName>
</protein>
<evidence type="ECO:0000313" key="2">
    <source>
        <dbReference type="Proteomes" id="UP001589575"/>
    </source>
</evidence>
<reference evidence="1 2" key="1">
    <citation type="submission" date="2024-09" db="EMBL/GenBank/DDBJ databases">
        <authorList>
            <person name="Sun Q."/>
            <person name="Mori K."/>
        </authorList>
    </citation>
    <scope>NUCLEOTIDE SEQUENCE [LARGE SCALE GENOMIC DNA]</scope>
    <source>
        <strain evidence="1 2">CCM 7609</strain>
    </source>
</reference>
<sequence length="51" mass="5303">MAWRRRISVLSPEVSMRSGVAASAGIRPAYVPATAQMLYSGAAQTTTSGCS</sequence>
<keyword evidence="2" id="KW-1185">Reference proteome</keyword>
<evidence type="ECO:0000313" key="1">
    <source>
        <dbReference type="EMBL" id="MFB9073812.1"/>
    </source>
</evidence>
<name>A0ABV5G4E8_9MICC</name>
<proteinExistence type="predicted"/>